<evidence type="ECO:0000256" key="1">
    <source>
        <dbReference type="SAM" id="Phobius"/>
    </source>
</evidence>
<protein>
    <submittedName>
        <fullName evidence="2">Uncharacterized protein</fullName>
    </submittedName>
</protein>
<dbReference type="InParanoid" id="J9DMX4"/>
<dbReference type="EMBL" id="AFBI03000059">
    <property type="protein sequence ID" value="EJW02697.1"/>
    <property type="molecule type" value="Genomic_DNA"/>
</dbReference>
<keyword evidence="1" id="KW-1133">Transmembrane helix</keyword>
<evidence type="ECO:0000313" key="2">
    <source>
        <dbReference type="EMBL" id="EJW02697.1"/>
    </source>
</evidence>
<comment type="caution">
    <text evidence="2">The sequence shown here is derived from an EMBL/GenBank/DDBJ whole genome shotgun (WGS) entry which is preliminary data.</text>
</comment>
<gene>
    <name evidence="2" type="ORF">EDEG_02881</name>
</gene>
<dbReference type="VEuPathDB" id="MicrosporidiaDB:EDEG_02881"/>
<organism evidence="2 3">
    <name type="scientific">Edhazardia aedis (strain USNM 41457)</name>
    <name type="common">Microsporidian parasite</name>
    <dbReference type="NCBI Taxonomy" id="1003232"/>
    <lineage>
        <taxon>Eukaryota</taxon>
        <taxon>Fungi</taxon>
        <taxon>Fungi incertae sedis</taxon>
        <taxon>Microsporidia</taxon>
        <taxon>Edhazardia</taxon>
    </lineage>
</organism>
<dbReference type="HOGENOM" id="CLU_2133481_0_0_1"/>
<reference evidence="3" key="2">
    <citation type="submission" date="2015-07" db="EMBL/GenBank/DDBJ databases">
        <title>Contrasting host-pathogen interactions and genome evolution in two generalist and specialist microsporidian pathogens of mosquitoes.</title>
        <authorList>
            <consortium name="The Broad Institute Genomics Platform"/>
            <consortium name="The Broad Institute Genome Sequencing Center for Infectious Disease"/>
            <person name="Cuomo C.A."/>
            <person name="Sanscrainte N.D."/>
            <person name="Goldberg J.M."/>
            <person name="Heiman D."/>
            <person name="Young S."/>
            <person name="Zeng Q."/>
            <person name="Becnel J.J."/>
            <person name="Birren B.W."/>
        </authorList>
    </citation>
    <scope>NUCLEOTIDE SEQUENCE [LARGE SCALE GENOMIC DNA]</scope>
    <source>
        <strain evidence="3">USNM 41457</strain>
    </source>
</reference>
<feature type="transmembrane region" description="Helical" evidence="1">
    <location>
        <begin position="12"/>
        <end position="33"/>
    </location>
</feature>
<dbReference type="Proteomes" id="UP000003163">
    <property type="component" value="Unassembled WGS sequence"/>
</dbReference>
<evidence type="ECO:0000313" key="3">
    <source>
        <dbReference type="Proteomes" id="UP000003163"/>
    </source>
</evidence>
<name>J9DMX4_EDHAE</name>
<keyword evidence="1" id="KW-0812">Transmembrane</keyword>
<keyword evidence="1" id="KW-0472">Membrane</keyword>
<proteinExistence type="predicted"/>
<keyword evidence="3" id="KW-1185">Reference proteome</keyword>
<dbReference type="AlphaFoldDB" id="J9DMX4"/>
<sequence length="113" mass="13078">MQYTCFLLKYAYILFNYVFSRNLFSMLTIYALVLKKIIINRGGSMVRSMGIESHNSLTISKLSWNKPSIKVSTSIYNKYTNNDVMPLKCIYSIYARFSNKLLLDYSNKGLISS</sequence>
<accession>J9DMX4</accession>
<reference evidence="2 3" key="1">
    <citation type="submission" date="2011-08" db="EMBL/GenBank/DDBJ databases">
        <authorList>
            <person name="Liu Z.J."/>
            <person name="Shi F.L."/>
            <person name="Lu J.Q."/>
            <person name="Li M."/>
            <person name="Wang Z.L."/>
        </authorList>
    </citation>
    <scope>NUCLEOTIDE SEQUENCE [LARGE SCALE GENOMIC DNA]</scope>
    <source>
        <strain evidence="2 3">USNM 41457</strain>
    </source>
</reference>